<feature type="signal peptide" evidence="10">
    <location>
        <begin position="1"/>
        <end position="23"/>
    </location>
</feature>
<dbReference type="NCBIfam" id="NF004751">
    <property type="entry name" value="PRK06080.1-3"/>
    <property type="match status" value="1"/>
</dbReference>
<comment type="catalytic activity">
    <reaction evidence="8">
        <text>an all-trans-polyprenyl diphosphate + 1,4-dihydroxy-2-naphthoate + H(+) = a 2-demethylmenaquinol + CO2 + diphosphate</text>
        <dbReference type="Rhea" id="RHEA:26478"/>
        <dbReference type="Rhea" id="RHEA-COMP:9563"/>
        <dbReference type="Rhea" id="RHEA-COMP:9564"/>
        <dbReference type="ChEBI" id="CHEBI:11173"/>
        <dbReference type="ChEBI" id="CHEBI:15378"/>
        <dbReference type="ChEBI" id="CHEBI:16526"/>
        <dbReference type="ChEBI" id="CHEBI:33019"/>
        <dbReference type="ChEBI" id="CHEBI:55437"/>
        <dbReference type="ChEBI" id="CHEBI:58914"/>
        <dbReference type="EC" id="2.5.1.74"/>
    </reaction>
</comment>
<evidence type="ECO:0000256" key="8">
    <source>
        <dbReference type="HAMAP-Rule" id="MF_01937"/>
    </source>
</evidence>
<comment type="pathway">
    <text evidence="8">Quinol/quinone metabolism; menaquinone biosynthesis; menaquinol from 1,4-dihydroxy-2-naphthoate: step 1/2.</text>
</comment>
<dbReference type="CDD" id="cd13962">
    <property type="entry name" value="PT_UbiA_UBIAD1"/>
    <property type="match status" value="1"/>
</dbReference>
<feature type="transmembrane region" description="Helical" evidence="8">
    <location>
        <begin position="167"/>
        <end position="190"/>
    </location>
</feature>
<feature type="transmembrane region" description="Helical" evidence="8">
    <location>
        <begin position="211"/>
        <end position="232"/>
    </location>
</feature>
<feature type="transmembrane region" description="Helical" evidence="8">
    <location>
        <begin position="112"/>
        <end position="131"/>
    </location>
</feature>
<evidence type="ECO:0000313" key="11">
    <source>
        <dbReference type="EMBL" id="MCP9610996.1"/>
    </source>
</evidence>
<evidence type="ECO:0000256" key="5">
    <source>
        <dbReference type="ARBA" id="ARBA00022692"/>
    </source>
</evidence>
<keyword evidence="4 8" id="KW-0808">Transferase</keyword>
<evidence type="ECO:0000256" key="10">
    <source>
        <dbReference type="SAM" id="SignalP"/>
    </source>
</evidence>
<keyword evidence="2 8" id="KW-0474">Menaquinone biosynthesis</keyword>
<protein>
    <recommendedName>
        <fullName evidence="8 9">1,4-dihydroxy-2-naphthoate octaprenyltransferase</fullName>
        <shortName evidence="8">DHNA-octaprenyltransferase</shortName>
        <ecNumber evidence="8 9">2.5.1.74</ecNumber>
    </recommendedName>
</protein>
<comment type="similarity">
    <text evidence="8">Belongs to the MenA family. Type 1 subfamily.</text>
</comment>
<dbReference type="Proteomes" id="UP001205603">
    <property type="component" value="Unassembled WGS sequence"/>
</dbReference>
<dbReference type="PIRSF" id="PIRSF005355">
    <property type="entry name" value="UBIAD1"/>
    <property type="match status" value="1"/>
</dbReference>
<dbReference type="Pfam" id="PF01040">
    <property type="entry name" value="UbiA"/>
    <property type="match status" value="1"/>
</dbReference>
<evidence type="ECO:0000256" key="4">
    <source>
        <dbReference type="ARBA" id="ARBA00022679"/>
    </source>
</evidence>
<dbReference type="InterPro" id="IPR000537">
    <property type="entry name" value="UbiA_prenyltransferase"/>
</dbReference>
<evidence type="ECO:0000313" key="12">
    <source>
        <dbReference type="Proteomes" id="UP001205603"/>
    </source>
</evidence>
<dbReference type="PANTHER" id="PTHR13929:SF0">
    <property type="entry name" value="UBIA PRENYLTRANSFERASE DOMAIN-CONTAINING PROTEIN 1"/>
    <property type="match status" value="1"/>
</dbReference>
<comment type="function">
    <text evidence="8">Conversion of 1,4-dihydroxy-2-naphthoate (DHNA) to demethylmenaquinone (DMK).</text>
</comment>
<dbReference type="RefSeq" id="WP_255025643.1">
    <property type="nucleotide sequence ID" value="NZ_JANDHW010000002.1"/>
</dbReference>
<feature type="transmembrane region" description="Helical" evidence="8">
    <location>
        <begin position="143"/>
        <end position="161"/>
    </location>
</feature>
<dbReference type="PANTHER" id="PTHR13929">
    <property type="entry name" value="1,4-DIHYDROXY-2-NAPHTHOATE OCTAPRENYLTRANSFERASE"/>
    <property type="match status" value="1"/>
</dbReference>
<evidence type="ECO:0000256" key="3">
    <source>
        <dbReference type="ARBA" id="ARBA00022475"/>
    </source>
</evidence>
<keyword evidence="5 8" id="KW-0812">Transmembrane</keyword>
<sequence length="290" mass="31776">MIKKWILAARPRTLPASACPVFAGTAYAWACGGFKCIPFLLCLVFALLAQIASNFANDYYDYKKGSDGEKRVGPRRAVASGDISPQAMLTVTVLTLGTACITGLFLLLYGGWWLIGAGILIAIGALAYSAGPYPLSYKGLGDVAVFVFFGLVAVNLTYYVQVLHFDVSPLLGSIAIGLLSVNILMVNNYRDVEEDQRSGKRTIVVRFGRKFAYYAYLSNGFIAVVVTARVWFSYPLAGIILSLLFLIIHIVTWRGIGSHEGTNLNTFLGKTARNLLLFTLFLSFMLIFKF</sequence>
<gene>
    <name evidence="8" type="primary">menA</name>
    <name evidence="11" type="ORF">NMU02_02670</name>
</gene>
<proteinExistence type="inferred from homology"/>
<dbReference type="InterPro" id="IPR026046">
    <property type="entry name" value="UBIAD1"/>
</dbReference>
<feature type="transmembrane region" description="Helical" evidence="8">
    <location>
        <begin position="268"/>
        <end position="288"/>
    </location>
</feature>
<dbReference type="GO" id="GO:0046428">
    <property type="term" value="F:1,4-dihydroxy-2-naphthoate polyprenyltransferase activity"/>
    <property type="evidence" value="ECO:0007669"/>
    <property type="project" value="UniProtKB-EC"/>
</dbReference>
<reference evidence="11 12" key="1">
    <citation type="submission" date="2022-07" db="EMBL/GenBank/DDBJ databases">
        <title>Fecal culturing of patients with breast cancer.</title>
        <authorList>
            <person name="Teng N.M.Y."/>
            <person name="Kiu R."/>
            <person name="Evans R."/>
            <person name="Baker D.J."/>
            <person name="Zenner C."/>
            <person name="Robinson S.D."/>
            <person name="Hall L.J."/>
        </authorList>
    </citation>
    <scope>NUCLEOTIDE SEQUENCE [LARGE SCALE GENOMIC DNA]</scope>
    <source>
        <strain evidence="11 12">LH1063</strain>
    </source>
</reference>
<evidence type="ECO:0000256" key="9">
    <source>
        <dbReference type="NCBIfam" id="TIGR00751"/>
    </source>
</evidence>
<evidence type="ECO:0000256" key="1">
    <source>
        <dbReference type="ARBA" id="ARBA00004141"/>
    </source>
</evidence>
<dbReference type="InterPro" id="IPR004657">
    <property type="entry name" value="MenA"/>
</dbReference>
<feature type="transmembrane region" description="Helical" evidence="8">
    <location>
        <begin position="87"/>
        <end position="106"/>
    </location>
</feature>
<dbReference type="NCBIfam" id="TIGR00751">
    <property type="entry name" value="menA"/>
    <property type="match status" value="1"/>
</dbReference>
<accession>A0ABT1MF60</accession>
<keyword evidence="7 8" id="KW-0472">Membrane</keyword>
<evidence type="ECO:0000256" key="6">
    <source>
        <dbReference type="ARBA" id="ARBA00022989"/>
    </source>
</evidence>
<dbReference type="HAMAP" id="MF_01937">
    <property type="entry name" value="MenA_1"/>
    <property type="match status" value="1"/>
</dbReference>
<keyword evidence="3 8" id="KW-1003">Cell membrane</keyword>
<evidence type="ECO:0000256" key="7">
    <source>
        <dbReference type="ARBA" id="ARBA00023136"/>
    </source>
</evidence>
<evidence type="ECO:0000256" key="2">
    <source>
        <dbReference type="ARBA" id="ARBA00022428"/>
    </source>
</evidence>
<keyword evidence="10" id="KW-0732">Signal</keyword>
<feature type="chain" id="PRO_5045878092" description="1,4-dihydroxy-2-naphthoate octaprenyltransferase" evidence="10">
    <location>
        <begin position="24"/>
        <end position="290"/>
    </location>
</feature>
<dbReference type="EMBL" id="JANDHW010000002">
    <property type="protein sequence ID" value="MCP9610996.1"/>
    <property type="molecule type" value="Genomic_DNA"/>
</dbReference>
<organism evidence="11 12">
    <name type="scientific">Coprobacter tertius</name>
    <dbReference type="NCBI Taxonomy" id="2944915"/>
    <lineage>
        <taxon>Bacteria</taxon>
        <taxon>Pseudomonadati</taxon>
        <taxon>Bacteroidota</taxon>
        <taxon>Bacteroidia</taxon>
        <taxon>Bacteroidales</taxon>
        <taxon>Barnesiellaceae</taxon>
        <taxon>Coprobacter</taxon>
    </lineage>
</organism>
<dbReference type="Gene3D" id="1.10.357.140">
    <property type="entry name" value="UbiA prenyltransferase"/>
    <property type="match status" value="1"/>
</dbReference>
<feature type="transmembrane region" description="Helical" evidence="8">
    <location>
        <begin position="238"/>
        <end position="256"/>
    </location>
</feature>
<dbReference type="InterPro" id="IPR044878">
    <property type="entry name" value="UbiA_sf"/>
</dbReference>
<dbReference type="EC" id="2.5.1.74" evidence="8 9"/>
<keyword evidence="12" id="KW-1185">Reference proteome</keyword>
<keyword evidence="6 8" id="KW-1133">Transmembrane helix</keyword>
<comment type="caution">
    <text evidence="11">The sequence shown here is derived from an EMBL/GenBank/DDBJ whole genome shotgun (WGS) entry which is preliminary data.</text>
</comment>
<name>A0ABT1MF60_9BACT</name>
<comment type="subcellular location">
    <subcellularLocation>
        <location evidence="8">Cell membrane</location>
        <topology evidence="8">Multi-pass membrane protein</topology>
    </subcellularLocation>
    <subcellularLocation>
        <location evidence="1">Membrane</location>
        <topology evidence="1">Multi-pass membrane protein</topology>
    </subcellularLocation>
</comment>